<comment type="caution">
    <text evidence="14">The sequence shown here is derived from an EMBL/GenBank/DDBJ whole genome shotgun (WGS) entry which is preliminary data.</text>
</comment>
<evidence type="ECO:0000259" key="13">
    <source>
        <dbReference type="PROSITE" id="PS51192"/>
    </source>
</evidence>
<dbReference type="PROSITE" id="PS51192">
    <property type="entry name" value="HELICASE_ATP_BIND_1"/>
    <property type="match status" value="1"/>
</dbReference>
<keyword evidence="6 12" id="KW-0347">Helicase</keyword>
<accession>A0A931MY62</accession>
<comment type="catalytic activity">
    <reaction evidence="11 12">
        <text>ATP + H2O = ADP + phosphate + H(+)</text>
        <dbReference type="Rhea" id="RHEA:13065"/>
        <dbReference type="ChEBI" id="CHEBI:15377"/>
        <dbReference type="ChEBI" id="CHEBI:15378"/>
        <dbReference type="ChEBI" id="CHEBI:30616"/>
        <dbReference type="ChEBI" id="CHEBI:43474"/>
        <dbReference type="ChEBI" id="CHEBI:456216"/>
        <dbReference type="EC" id="5.6.2.4"/>
    </reaction>
</comment>
<dbReference type="Pfam" id="PF18319">
    <property type="entry name" value="Zn_ribbon_PriA"/>
    <property type="match status" value="1"/>
</dbReference>
<evidence type="ECO:0000256" key="1">
    <source>
        <dbReference type="ARBA" id="ARBA00022515"/>
    </source>
</evidence>
<dbReference type="AlphaFoldDB" id="A0A931MY62"/>
<comment type="catalytic activity">
    <reaction evidence="12">
        <text>Couples ATP hydrolysis with the unwinding of duplex DNA by translocating in the 3'-5' direction.</text>
        <dbReference type="EC" id="5.6.2.4"/>
    </reaction>
</comment>
<feature type="binding site" evidence="12">
    <location>
        <position position="483"/>
    </location>
    <ligand>
        <name>Zn(2+)</name>
        <dbReference type="ChEBI" id="CHEBI:29105"/>
        <label>1</label>
    </ligand>
</feature>
<evidence type="ECO:0000313" key="14">
    <source>
        <dbReference type="EMBL" id="MBH0238057.1"/>
    </source>
</evidence>
<feature type="binding site" evidence="12">
    <location>
        <position position="440"/>
    </location>
    <ligand>
        <name>Zn(2+)</name>
        <dbReference type="ChEBI" id="CHEBI:29105"/>
        <label>1</label>
    </ligand>
</feature>
<evidence type="ECO:0000256" key="8">
    <source>
        <dbReference type="ARBA" id="ARBA00022840"/>
    </source>
</evidence>
<dbReference type="PANTHER" id="PTHR30580:SF0">
    <property type="entry name" value="PRIMOSOMAL PROTEIN N"/>
    <property type="match status" value="1"/>
</dbReference>
<reference evidence="14" key="1">
    <citation type="submission" date="2020-12" db="EMBL/GenBank/DDBJ databases">
        <title>Methylobrevis albus sp. nov., isolated from fresh water lack sediment.</title>
        <authorList>
            <person name="Zou Q."/>
        </authorList>
    </citation>
    <scope>NUCLEOTIDE SEQUENCE</scope>
    <source>
        <strain evidence="14">L22</strain>
    </source>
</reference>
<evidence type="ECO:0000313" key="15">
    <source>
        <dbReference type="Proteomes" id="UP000631694"/>
    </source>
</evidence>
<organism evidence="14 15">
    <name type="scientific">Methylobrevis albus</name>
    <dbReference type="NCBI Taxonomy" id="2793297"/>
    <lineage>
        <taxon>Bacteria</taxon>
        <taxon>Pseudomonadati</taxon>
        <taxon>Pseudomonadota</taxon>
        <taxon>Alphaproteobacteria</taxon>
        <taxon>Hyphomicrobiales</taxon>
        <taxon>Pleomorphomonadaceae</taxon>
        <taxon>Methylobrevis</taxon>
    </lineage>
</organism>
<evidence type="ECO:0000256" key="9">
    <source>
        <dbReference type="ARBA" id="ARBA00023125"/>
    </source>
</evidence>
<evidence type="ECO:0000256" key="6">
    <source>
        <dbReference type="ARBA" id="ARBA00022806"/>
    </source>
</evidence>
<dbReference type="InterPro" id="IPR041222">
    <property type="entry name" value="PriA_3primeBD"/>
</dbReference>
<feature type="binding site" evidence="12">
    <location>
        <position position="443"/>
    </location>
    <ligand>
        <name>Zn(2+)</name>
        <dbReference type="ChEBI" id="CHEBI:29105"/>
        <label>1</label>
    </ligand>
</feature>
<dbReference type="SMART" id="SM00487">
    <property type="entry name" value="DEXDc"/>
    <property type="match status" value="1"/>
</dbReference>
<dbReference type="InterPro" id="IPR011545">
    <property type="entry name" value="DEAD/DEAH_box_helicase_dom"/>
</dbReference>
<feature type="binding site" evidence="12">
    <location>
        <position position="470"/>
    </location>
    <ligand>
        <name>Zn(2+)</name>
        <dbReference type="ChEBI" id="CHEBI:29105"/>
        <label>2</label>
    </ligand>
</feature>
<feature type="binding site" evidence="12">
    <location>
        <position position="467"/>
    </location>
    <ligand>
        <name>Zn(2+)</name>
        <dbReference type="ChEBI" id="CHEBI:29105"/>
        <label>2</label>
    </ligand>
</feature>
<keyword evidence="9 12" id="KW-0238">DNA-binding</keyword>
<evidence type="ECO:0000256" key="3">
    <source>
        <dbReference type="ARBA" id="ARBA00022723"/>
    </source>
</evidence>
<dbReference type="GO" id="GO:0003677">
    <property type="term" value="F:DNA binding"/>
    <property type="evidence" value="ECO:0007669"/>
    <property type="project" value="UniProtKB-UniRule"/>
</dbReference>
<dbReference type="NCBIfam" id="NF004070">
    <property type="entry name" value="PRK05580.2-2"/>
    <property type="match status" value="1"/>
</dbReference>
<feature type="domain" description="Helicase ATP-binding" evidence="13">
    <location>
        <begin position="213"/>
        <end position="379"/>
    </location>
</feature>
<dbReference type="CDD" id="cd17929">
    <property type="entry name" value="DEXHc_priA"/>
    <property type="match status" value="1"/>
</dbReference>
<evidence type="ECO:0000256" key="5">
    <source>
        <dbReference type="ARBA" id="ARBA00022801"/>
    </source>
</evidence>
<dbReference type="InterPro" id="IPR014001">
    <property type="entry name" value="Helicase_ATP-bd"/>
</dbReference>
<evidence type="ECO:0000256" key="12">
    <source>
        <dbReference type="HAMAP-Rule" id="MF_00983"/>
    </source>
</evidence>
<dbReference type="GO" id="GO:0043138">
    <property type="term" value="F:3'-5' DNA helicase activity"/>
    <property type="evidence" value="ECO:0007669"/>
    <property type="project" value="UniProtKB-EC"/>
</dbReference>
<evidence type="ECO:0000256" key="10">
    <source>
        <dbReference type="ARBA" id="ARBA00023235"/>
    </source>
</evidence>
<evidence type="ECO:0000256" key="11">
    <source>
        <dbReference type="ARBA" id="ARBA00048988"/>
    </source>
</evidence>
<keyword evidence="4 12" id="KW-0547">Nucleotide-binding</keyword>
<keyword evidence="10 12" id="KW-0413">Isomerase</keyword>
<keyword evidence="2 12" id="KW-0235">DNA replication</keyword>
<feature type="binding site" evidence="12">
    <location>
        <position position="452"/>
    </location>
    <ligand>
        <name>Zn(2+)</name>
        <dbReference type="ChEBI" id="CHEBI:29105"/>
        <label>2</label>
    </ligand>
</feature>
<dbReference type="Proteomes" id="UP000631694">
    <property type="component" value="Unassembled WGS sequence"/>
</dbReference>
<dbReference type="SMART" id="SM00490">
    <property type="entry name" value="HELICc"/>
    <property type="match status" value="1"/>
</dbReference>
<feature type="binding site" evidence="12">
    <location>
        <position position="480"/>
    </location>
    <ligand>
        <name>Zn(2+)</name>
        <dbReference type="ChEBI" id="CHEBI:29105"/>
        <label>1</label>
    </ligand>
</feature>
<evidence type="ECO:0000256" key="7">
    <source>
        <dbReference type="ARBA" id="ARBA00022833"/>
    </source>
</evidence>
<dbReference type="Pfam" id="PF17764">
    <property type="entry name" value="PriA_3primeBD"/>
    <property type="match status" value="1"/>
</dbReference>
<comment type="similarity">
    <text evidence="12">Belongs to the helicase family. PriA subfamily.</text>
</comment>
<dbReference type="GO" id="GO:0005524">
    <property type="term" value="F:ATP binding"/>
    <property type="evidence" value="ECO:0007669"/>
    <property type="project" value="UniProtKB-UniRule"/>
</dbReference>
<name>A0A931MY62_9HYPH</name>
<dbReference type="HAMAP" id="MF_00983">
    <property type="entry name" value="PriA"/>
    <property type="match status" value="1"/>
</dbReference>
<dbReference type="GO" id="GO:0006302">
    <property type="term" value="P:double-strand break repair"/>
    <property type="evidence" value="ECO:0007669"/>
    <property type="project" value="InterPro"/>
</dbReference>
<dbReference type="InterPro" id="IPR005259">
    <property type="entry name" value="PriA"/>
</dbReference>
<keyword evidence="1 12" id="KW-0639">Primosome</keyword>
<dbReference type="InterPro" id="IPR027417">
    <property type="entry name" value="P-loop_NTPase"/>
</dbReference>
<keyword evidence="5 12" id="KW-0378">Hydrolase</keyword>
<dbReference type="Gene3D" id="3.40.1440.60">
    <property type="entry name" value="PriA, 3(prime) DNA-binding domain"/>
    <property type="match status" value="1"/>
</dbReference>
<dbReference type="GO" id="GO:0006269">
    <property type="term" value="P:DNA replication, synthesis of primer"/>
    <property type="evidence" value="ECO:0007669"/>
    <property type="project" value="UniProtKB-KW"/>
</dbReference>
<dbReference type="InterPro" id="IPR042115">
    <property type="entry name" value="PriA_3primeBD_sf"/>
</dbReference>
<evidence type="ECO:0000256" key="2">
    <source>
        <dbReference type="ARBA" id="ARBA00022705"/>
    </source>
</evidence>
<keyword evidence="15" id="KW-1185">Reference proteome</keyword>
<dbReference type="GO" id="GO:0008270">
    <property type="term" value="F:zinc ion binding"/>
    <property type="evidence" value="ECO:0007669"/>
    <property type="project" value="UniProtKB-UniRule"/>
</dbReference>
<dbReference type="InterPro" id="IPR001650">
    <property type="entry name" value="Helicase_C-like"/>
</dbReference>
<dbReference type="NCBIfam" id="TIGR00595">
    <property type="entry name" value="priA"/>
    <property type="match status" value="1"/>
</dbReference>
<dbReference type="GO" id="GO:0016787">
    <property type="term" value="F:hydrolase activity"/>
    <property type="evidence" value="ECO:0007669"/>
    <property type="project" value="UniProtKB-KW"/>
</dbReference>
<comment type="function">
    <text evidence="12">Initiates the restart of stalled replication forks, which reloads the replicative helicase on sites other than the origin of replication. Recognizes and binds to abandoned replication forks and remodels them to uncover a helicase loading site. Promotes assembly of the primosome at these replication forks.</text>
</comment>
<dbReference type="InterPro" id="IPR040498">
    <property type="entry name" value="PriA_CRR"/>
</dbReference>
<dbReference type="FunFam" id="3.40.50.300:FF:000489">
    <property type="entry name" value="Primosome assembly protein PriA"/>
    <property type="match status" value="1"/>
</dbReference>
<dbReference type="PANTHER" id="PTHR30580">
    <property type="entry name" value="PRIMOSOMAL PROTEIN N"/>
    <property type="match status" value="1"/>
</dbReference>
<dbReference type="EMBL" id="JADZLT010000049">
    <property type="protein sequence ID" value="MBH0238057.1"/>
    <property type="molecule type" value="Genomic_DNA"/>
</dbReference>
<dbReference type="InterPro" id="IPR041236">
    <property type="entry name" value="PriA_C"/>
</dbReference>
<evidence type="ECO:0000256" key="4">
    <source>
        <dbReference type="ARBA" id="ARBA00022741"/>
    </source>
</evidence>
<dbReference type="GO" id="GO:0006270">
    <property type="term" value="P:DNA replication initiation"/>
    <property type="evidence" value="ECO:0007669"/>
    <property type="project" value="TreeGrafter"/>
</dbReference>
<dbReference type="Gene3D" id="3.40.50.300">
    <property type="entry name" value="P-loop containing nucleotide triphosphate hydrolases"/>
    <property type="match status" value="2"/>
</dbReference>
<keyword evidence="8 12" id="KW-0067">ATP-binding</keyword>
<dbReference type="GO" id="GO:1990077">
    <property type="term" value="C:primosome complex"/>
    <property type="evidence" value="ECO:0007669"/>
    <property type="project" value="UniProtKB-UniRule"/>
</dbReference>
<protein>
    <recommendedName>
        <fullName evidence="12">Replication restart protein PriA</fullName>
    </recommendedName>
    <alternativeName>
        <fullName evidence="12">ATP-dependent DNA helicase PriA</fullName>
        <ecNumber evidence="12">5.6.2.4</ecNumber>
    </alternativeName>
    <alternativeName>
        <fullName evidence="12">DNA 3'-5' helicase PriA</fullName>
    </alternativeName>
</protein>
<gene>
    <name evidence="12" type="primary">priA</name>
    <name evidence="14" type="ORF">I5731_09515</name>
</gene>
<sequence length="736" mass="78741">MDLLSGEADGAAPAVVQVLLPVALDKTYSYLAPPDLRLVPGSIVTVPLGTRKLIGAVWAFGDPAGVPLKKLKPVLGVHDAPALGDPLRTLVDWVARYTLTPRGMVLRMVLRVPEALAPEPAVPGVRRAGPAPERLTDARRRVLARLEDGFAWTRTGLAAAAGTSPGVVDGLVTAGTLEVVALPPGPPVHPPDPDFNARALTPDQVRAADELRRAAGEGFSVTLLEGVTGAGKTDVYLEAVAEALRRGRQVLILVPEIALTRAFLERFSERFGANPAEWHSDVPPKQRMRVWRGVAEGRVPVVVGARSALFLPFADLGVIVVDEEHDAAYKQEEHATYHARDMAVVRGRLEEAAVVLSSATPSLETRANVERGRYRRLVLPARATGAALPEIALIDMRRAGPEKGRFLAPGLIAAVRRTVEKGEQALLFLNRRGFAPLTLCRACGHRFQCDNCSTWLVDHRFRGTLSCHHCGHTVRRPESCPACGALDSLVACGPGVERIAEEAAAVFPDKRIIVLSSDMLGGIQRLRAELQVIAEGGCDIVIGTQIVAKGHTFPKLTLVGVVDADLGLSHGDPRAAERTFQLLVQVTGRAGRLGGEGMSPGFGILQTFAPEHPVMAALVSRDPERFYATEMEERRAASMPPFGRLAAVIVSGTDRPATEDHARALARAAPMAEGIEVLGPADAPLALVRGRHRLRLLVQSGRESDLSAYLRAWLAAAPPARGSLAVQVDVDPQSFL</sequence>
<keyword evidence="7 12" id="KW-0862">Zinc</keyword>
<comment type="cofactor">
    <cofactor evidence="12">
        <name>Zn(2+)</name>
        <dbReference type="ChEBI" id="CHEBI:29105"/>
    </cofactor>
    <text evidence="12">Binds 2 zinc ions per subunit.</text>
</comment>
<dbReference type="EC" id="5.6.2.4" evidence="12"/>
<dbReference type="GO" id="GO:0006310">
    <property type="term" value="P:DNA recombination"/>
    <property type="evidence" value="ECO:0007669"/>
    <property type="project" value="InterPro"/>
</dbReference>
<dbReference type="SUPFAM" id="SSF52540">
    <property type="entry name" value="P-loop containing nucleoside triphosphate hydrolases"/>
    <property type="match status" value="2"/>
</dbReference>
<keyword evidence="3 12" id="KW-0479">Metal-binding</keyword>
<dbReference type="Pfam" id="PF18074">
    <property type="entry name" value="PriA_C"/>
    <property type="match status" value="1"/>
</dbReference>
<feature type="binding site" evidence="12">
    <location>
        <position position="449"/>
    </location>
    <ligand>
        <name>Zn(2+)</name>
        <dbReference type="ChEBI" id="CHEBI:29105"/>
        <label>2</label>
    </ligand>
</feature>
<proteinExistence type="inferred from homology"/>
<dbReference type="RefSeq" id="WP_197311102.1">
    <property type="nucleotide sequence ID" value="NZ_JADZLT010000049.1"/>
</dbReference>
<comment type="subunit">
    <text evidence="12">Component of the replication restart primosome.</text>
</comment>
<dbReference type="Pfam" id="PF00270">
    <property type="entry name" value="DEAD"/>
    <property type="match status" value="1"/>
</dbReference>